<dbReference type="EC" id="2.8.1.6" evidence="3 13"/>
<dbReference type="GO" id="GO:0051539">
    <property type="term" value="F:4 iron, 4 sulfur cluster binding"/>
    <property type="evidence" value="ECO:0007669"/>
    <property type="project" value="UniProtKB-KW"/>
</dbReference>
<keyword evidence="7 13" id="KW-0001">2Fe-2S</keyword>
<dbReference type="PANTHER" id="PTHR22976:SF2">
    <property type="entry name" value="BIOTIN SYNTHASE, MITOCHONDRIAL"/>
    <property type="match status" value="1"/>
</dbReference>
<dbReference type="HAMAP" id="MF_01694">
    <property type="entry name" value="BioB"/>
    <property type="match status" value="1"/>
</dbReference>
<comment type="subunit">
    <text evidence="13">Homodimer.</text>
</comment>
<dbReference type="Proteomes" id="UP000298602">
    <property type="component" value="Chromosome"/>
</dbReference>
<sequence>MIDKRLYFLKLARRTLAGEVLDAVLLRGLLSTPEEDLLPFCAGADLLREAHFGRTIHLCAIHNGKSGRCSEDCSFCSQSIRATTDAPVYPLQSVEELAAPGKRLEDTPVNRYSIVTSGRGLPPEETRRVAQALSQIDPVRLSTCASLGIIGKNQMEALKAAGVTRYHHNLETAASHFAAVCTTHTYEERLRTLQEARRAGLSLCCGGIFGLGESDDQILELALTLRKLRVDAVPVNFLTPIPGTVAAGLRHLTPLRCLKIIAFLRYALPDREIIVCGGRQHNLKELHPLIFYAGASGLMTGDYLTTAGRRLDNDLALLRDLGLTPRPGSYHNPLS</sequence>
<comment type="cofactor">
    <cofactor evidence="13 14">
        <name>[4Fe-4S] cluster</name>
        <dbReference type="ChEBI" id="CHEBI:49883"/>
    </cofactor>
    <text evidence="13 14">Binds 1 [4Fe-4S] cluster. The cluster is coordinated with 3 cysteines and an exchangeable S-adenosyl-L-methionine.</text>
</comment>
<dbReference type="PROSITE" id="PS51918">
    <property type="entry name" value="RADICAL_SAM"/>
    <property type="match status" value="1"/>
</dbReference>
<dbReference type="SMART" id="SM00876">
    <property type="entry name" value="BATS"/>
    <property type="match status" value="1"/>
</dbReference>
<feature type="binding site" evidence="13 14">
    <location>
        <position position="76"/>
    </location>
    <ligand>
        <name>[4Fe-4S] cluster</name>
        <dbReference type="ChEBI" id="CHEBI:49883"/>
        <note>4Fe-4S-S-AdoMet</note>
    </ligand>
</feature>
<keyword evidence="5 13" id="KW-0808">Transferase</keyword>
<feature type="binding site" evidence="13 14">
    <location>
        <position position="73"/>
    </location>
    <ligand>
        <name>[4Fe-4S] cluster</name>
        <dbReference type="ChEBI" id="CHEBI:49883"/>
        <note>4Fe-4S-S-AdoMet</note>
    </ligand>
</feature>
<dbReference type="InterPro" id="IPR007197">
    <property type="entry name" value="rSAM"/>
</dbReference>
<dbReference type="InterPro" id="IPR013785">
    <property type="entry name" value="Aldolase_TIM"/>
</dbReference>
<comment type="catalytic activity">
    <reaction evidence="12 13">
        <text>(4R,5S)-dethiobiotin + (sulfur carrier)-SH + 2 reduced [2Fe-2S]-[ferredoxin] + 2 S-adenosyl-L-methionine = (sulfur carrier)-H + biotin + 2 5'-deoxyadenosine + 2 L-methionine + 2 oxidized [2Fe-2S]-[ferredoxin]</text>
        <dbReference type="Rhea" id="RHEA:22060"/>
        <dbReference type="Rhea" id="RHEA-COMP:10000"/>
        <dbReference type="Rhea" id="RHEA-COMP:10001"/>
        <dbReference type="Rhea" id="RHEA-COMP:14737"/>
        <dbReference type="Rhea" id="RHEA-COMP:14739"/>
        <dbReference type="ChEBI" id="CHEBI:17319"/>
        <dbReference type="ChEBI" id="CHEBI:29917"/>
        <dbReference type="ChEBI" id="CHEBI:33737"/>
        <dbReference type="ChEBI" id="CHEBI:33738"/>
        <dbReference type="ChEBI" id="CHEBI:57586"/>
        <dbReference type="ChEBI" id="CHEBI:57844"/>
        <dbReference type="ChEBI" id="CHEBI:59789"/>
        <dbReference type="ChEBI" id="CHEBI:64428"/>
        <dbReference type="ChEBI" id="CHEBI:149473"/>
        <dbReference type="EC" id="2.8.1.6"/>
    </reaction>
</comment>
<feature type="binding site" evidence="13 14">
    <location>
        <position position="69"/>
    </location>
    <ligand>
        <name>[4Fe-4S] cluster</name>
        <dbReference type="ChEBI" id="CHEBI:49883"/>
        <note>4Fe-4S-S-AdoMet</note>
    </ligand>
</feature>
<dbReference type="RefSeq" id="WP_137422726.1">
    <property type="nucleotide sequence ID" value="NZ_CP040098.1"/>
</dbReference>
<proteinExistence type="inferred from homology"/>
<dbReference type="PANTHER" id="PTHR22976">
    <property type="entry name" value="BIOTIN SYNTHASE"/>
    <property type="match status" value="1"/>
</dbReference>
<comment type="pathway">
    <text evidence="1 13">Cofactor biosynthesis; biotin biosynthesis; biotin from 7,8-diaminononanoate: step 2/2.</text>
</comment>
<name>A0A4P8KZ06_9BACT</name>
<dbReference type="InterPro" id="IPR010722">
    <property type="entry name" value="BATS_dom"/>
</dbReference>
<organism evidence="16 17">
    <name type="scientific">Desulfoglaeba alkanexedens ALDC</name>
    <dbReference type="NCBI Taxonomy" id="980445"/>
    <lineage>
        <taxon>Bacteria</taxon>
        <taxon>Pseudomonadati</taxon>
        <taxon>Thermodesulfobacteriota</taxon>
        <taxon>Syntrophobacteria</taxon>
        <taxon>Syntrophobacterales</taxon>
        <taxon>Syntrophobacteraceae</taxon>
        <taxon>Desulfoglaeba</taxon>
    </lineage>
</organism>
<evidence type="ECO:0000313" key="17">
    <source>
        <dbReference type="Proteomes" id="UP000298602"/>
    </source>
</evidence>
<keyword evidence="6 13" id="KW-0949">S-adenosyl-L-methionine</keyword>
<feature type="domain" description="Radical SAM core" evidence="15">
    <location>
        <begin position="51"/>
        <end position="279"/>
    </location>
</feature>
<dbReference type="AlphaFoldDB" id="A0A4P8KZ06"/>
<feature type="binding site" evidence="13 14">
    <location>
        <position position="144"/>
    </location>
    <ligand>
        <name>[2Fe-2S] cluster</name>
        <dbReference type="ChEBI" id="CHEBI:190135"/>
    </ligand>
</feature>
<feature type="binding site" evidence="13 14">
    <location>
        <position position="204"/>
    </location>
    <ligand>
        <name>[2Fe-2S] cluster</name>
        <dbReference type="ChEBI" id="CHEBI:190135"/>
    </ligand>
</feature>
<dbReference type="SFLD" id="SFLDG01278">
    <property type="entry name" value="biotin_synthase_like"/>
    <property type="match status" value="1"/>
</dbReference>
<evidence type="ECO:0000256" key="8">
    <source>
        <dbReference type="ARBA" id="ARBA00022723"/>
    </source>
</evidence>
<evidence type="ECO:0000256" key="10">
    <source>
        <dbReference type="ARBA" id="ARBA00023004"/>
    </source>
</evidence>
<evidence type="ECO:0000256" key="14">
    <source>
        <dbReference type="PIRSR" id="PIRSR001619-1"/>
    </source>
</evidence>
<comment type="caution">
    <text evidence="13">Lacks conserved residue(s) required for the propagation of feature annotation.</text>
</comment>
<evidence type="ECO:0000259" key="15">
    <source>
        <dbReference type="PROSITE" id="PS51918"/>
    </source>
</evidence>
<evidence type="ECO:0000256" key="5">
    <source>
        <dbReference type="ARBA" id="ARBA00022679"/>
    </source>
</evidence>
<dbReference type="UniPathway" id="UPA00078">
    <property type="reaction ID" value="UER00162"/>
</dbReference>
<dbReference type="SMART" id="SM00729">
    <property type="entry name" value="Elp3"/>
    <property type="match status" value="1"/>
</dbReference>
<feature type="binding site" evidence="13 14">
    <location>
        <position position="113"/>
    </location>
    <ligand>
        <name>[2Fe-2S] cluster</name>
        <dbReference type="ChEBI" id="CHEBI:190135"/>
    </ligand>
</feature>
<comment type="cofactor">
    <cofactor evidence="13">
        <name>[2Fe-2S] cluster</name>
        <dbReference type="ChEBI" id="CHEBI:190135"/>
    </cofactor>
    <text evidence="13">Binds 1 [2Fe-2S] cluster. The cluster is coordinated with 3 cysteines and 1 arginine.</text>
</comment>
<keyword evidence="11 13" id="KW-0411">Iron-sulfur</keyword>
<evidence type="ECO:0000256" key="3">
    <source>
        <dbReference type="ARBA" id="ARBA00012236"/>
    </source>
</evidence>
<dbReference type="SUPFAM" id="SSF102114">
    <property type="entry name" value="Radical SAM enzymes"/>
    <property type="match status" value="1"/>
</dbReference>
<dbReference type="Pfam" id="PF06968">
    <property type="entry name" value="BATS"/>
    <property type="match status" value="1"/>
</dbReference>
<dbReference type="Pfam" id="PF04055">
    <property type="entry name" value="Radical_SAM"/>
    <property type="match status" value="1"/>
</dbReference>
<comment type="function">
    <text evidence="13">Catalyzes the conversion of dethiobiotin (DTB) to biotin by the insertion of a sulfur atom into dethiobiotin via a radical-based mechanism.</text>
</comment>
<dbReference type="GO" id="GO:0009102">
    <property type="term" value="P:biotin biosynthetic process"/>
    <property type="evidence" value="ECO:0007669"/>
    <property type="project" value="UniProtKB-UniRule"/>
</dbReference>
<dbReference type="GO" id="GO:0004076">
    <property type="term" value="F:biotin synthase activity"/>
    <property type="evidence" value="ECO:0007669"/>
    <property type="project" value="UniProtKB-UniRule"/>
</dbReference>
<dbReference type="SFLD" id="SFLDG01060">
    <property type="entry name" value="BATS_domain_containing"/>
    <property type="match status" value="1"/>
</dbReference>
<dbReference type="InterPro" id="IPR002684">
    <property type="entry name" value="Biotin_synth/BioAB"/>
</dbReference>
<dbReference type="CDD" id="cd01335">
    <property type="entry name" value="Radical_SAM"/>
    <property type="match status" value="1"/>
</dbReference>
<evidence type="ECO:0000313" key="16">
    <source>
        <dbReference type="EMBL" id="QCQ20756.1"/>
    </source>
</evidence>
<comment type="similarity">
    <text evidence="2 13">Belongs to the radical SAM superfamily. Biotin synthase family.</text>
</comment>
<dbReference type="OrthoDB" id="9786826at2"/>
<protein>
    <recommendedName>
        <fullName evidence="3 13">Biotin synthase</fullName>
        <ecNumber evidence="3 13">2.8.1.6</ecNumber>
    </recommendedName>
</protein>
<dbReference type="GO" id="GO:0051537">
    <property type="term" value="F:2 iron, 2 sulfur cluster binding"/>
    <property type="evidence" value="ECO:0007669"/>
    <property type="project" value="UniProtKB-KW"/>
</dbReference>
<gene>
    <name evidence="13 16" type="primary">bioB</name>
    <name evidence="16" type="ORF">FDQ92_00175</name>
</gene>
<dbReference type="InterPro" id="IPR058240">
    <property type="entry name" value="rSAM_sf"/>
</dbReference>
<keyword evidence="9 13" id="KW-0093">Biotin biosynthesis</keyword>
<evidence type="ECO:0000256" key="2">
    <source>
        <dbReference type="ARBA" id="ARBA00010765"/>
    </source>
</evidence>
<dbReference type="PIRSF" id="PIRSF001619">
    <property type="entry name" value="Biotin_synth"/>
    <property type="match status" value="1"/>
</dbReference>
<dbReference type="EMBL" id="CP040098">
    <property type="protein sequence ID" value="QCQ20756.1"/>
    <property type="molecule type" value="Genomic_DNA"/>
</dbReference>
<dbReference type="KEGG" id="dax:FDQ92_00175"/>
<evidence type="ECO:0000256" key="4">
    <source>
        <dbReference type="ARBA" id="ARBA00022485"/>
    </source>
</evidence>
<dbReference type="InterPro" id="IPR006638">
    <property type="entry name" value="Elp3/MiaA/NifB-like_rSAM"/>
</dbReference>
<keyword evidence="8 13" id="KW-0479">Metal-binding</keyword>
<evidence type="ECO:0000256" key="7">
    <source>
        <dbReference type="ARBA" id="ARBA00022714"/>
    </source>
</evidence>
<evidence type="ECO:0000256" key="12">
    <source>
        <dbReference type="ARBA" id="ARBA00051157"/>
    </source>
</evidence>
<evidence type="ECO:0000256" key="1">
    <source>
        <dbReference type="ARBA" id="ARBA00004942"/>
    </source>
</evidence>
<dbReference type="InterPro" id="IPR024177">
    <property type="entry name" value="Biotin_synthase"/>
</dbReference>
<keyword evidence="17" id="KW-1185">Reference proteome</keyword>
<keyword evidence="4 13" id="KW-0004">4Fe-4S</keyword>
<comment type="cofactor">
    <cofactor evidence="14">
        <name>[2Fe-2S] cluster</name>
        <dbReference type="ChEBI" id="CHEBI:190135"/>
    </cofactor>
    <text evidence="14">Binds 1 [2Fe-2S] cluster. The cluster is coordinated with 3 cysteines and 1 arginine.</text>
</comment>
<reference evidence="16 17" key="2">
    <citation type="submission" date="2019-05" db="EMBL/GenBank/DDBJ databases">
        <authorList>
            <person name="Suflita J.M."/>
            <person name="Marks C.R."/>
        </authorList>
    </citation>
    <scope>NUCLEOTIDE SEQUENCE [LARGE SCALE GENOMIC DNA]</scope>
    <source>
        <strain evidence="16 17">ALDC</strain>
    </source>
</reference>
<dbReference type="Gene3D" id="3.20.20.70">
    <property type="entry name" value="Aldolase class I"/>
    <property type="match status" value="1"/>
</dbReference>
<evidence type="ECO:0000256" key="13">
    <source>
        <dbReference type="HAMAP-Rule" id="MF_01694"/>
    </source>
</evidence>
<evidence type="ECO:0000256" key="11">
    <source>
        <dbReference type="ARBA" id="ARBA00023014"/>
    </source>
</evidence>
<accession>A0A4P8KZ06</accession>
<dbReference type="SFLD" id="SFLDS00029">
    <property type="entry name" value="Radical_SAM"/>
    <property type="match status" value="1"/>
</dbReference>
<keyword evidence="10 13" id="KW-0408">Iron</keyword>
<evidence type="ECO:0000256" key="6">
    <source>
        <dbReference type="ARBA" id="ARBA00022691"/>
    </source>
</evidence>
<evidence type="ECO:0000256" key="9">
    <source>
        <dbReference type="ARBA" id="ARBA00022756"/>
    </source>
</evidence>
<dbReference type="NCBIfam" id="TIGR00433">
    <property type="entry name" value="bioB"/>
    <property type="match status" value="1"/>
</dbReference>
<reference evidence="16 17" key="1">
    <citation type="submission" date="2019-05" db="EMBL/GenBank/DDBJ databases">
        <title>The Complete Genome Sequence of the n-alkane-degrading Desulfoglaeba alkanexedens ALDC reveals multiple alkylsuccinate synthase gene clusters.</title>
        <authorList>
            <person name="Callaghan A.V."/>
            <person name="Davidova I.A."/>
            <person name="Duncan K.E."/>
            <person name="Morris B."/>
            <person name="McInerney M.J."/>
        </authorList>
    </citation>
    <scope>NUCLEOTIDE SEQUENCE [LARGE SCALE GENOMIC DNA]</scope>
    <source>
        <strain evidence="16 17">ALDC</strain>
    </source>
</reference>
<dbReference type="GO" id="GO:0005506">
    <property type="term" value="F:iron ion binding"/>
    <property type="evidence" value="ECO:0007669"/>
    <property type="project" value="UniProtKB-UniRule"/>
</dbReference>